<sequence length="697" mass="79059">MTTLTVVIIFLGLSVKAKSYSTCDLHNDILIYPDQINIKDGFASGEGKIGKNKILISMPANKELELALKRNQILYLSNISAEVKPLDPPTNFGQFDYRNYYRSKNIYERLSLKNYQLRIKQANFFDYLHVFRNQLKNYFAKLPRIVSFMISEMILAENPDSKNKIILDNYRNLGVIHLLSISGLHVGLYTVFISTICTLLKRDEYETLFICTTFLIAEIFLADFQAGFVRASLGYFLGKVFALGNIPLAKGDRLGLVTIIHLGIKPTLFLNCGAILSYLLVLGLEIIGEKNPLKQGFFLNLLTTPILLNNFYQFNIFTIIFNLMIVPVFNFCLLPLTFLGAISYKFLPAVTYFIEKIFTLIMNGINMVAQTKFGMIIFGKITWWQTIFLLIISSSLIIFYHNKKIRNRLCLALGIGYCSIFFSIHFPLQGQVSIIDVGQGDSILITTPLRRKAYLIDTGGKVNFGKKKSEPQFNRITLPYLNAQGIDHLDGVFLSHQDADHIGDLGPLLEQVAVKKLYFAQGLNENPSFIKRIKGKVNHTKLIPLIAGNVVKEEGIDLHTVHPFKPGTGKNEDSLSLWFRLGGKSWLFTGDLDQAGEQRLWQHFPLQVDYFKLGHHGSKTSSNPEFLHNINPKLVFISAGRNNRFGHPHQETLETLQTLKIPYYTTQDSGTITWTYSPFTQKNKFSTFNQGPLHGTN</sequence>
<dbReference type="InterPro" id="IPR036866">
    <property type="entry name" value="RibonucZ/Hydroxyglut_hydro"/>
</dbReference>
<dbReference type="Pfam" id="PF03772">
    <property type="entry name" value="Competence"/>
    <property type="match status" value="1"/>
</dbReference>
<feature type="transmembrane region" description="Helical" evidence="6">
    <location>
        <begin position="173"/>
        <end position="193"/>
    </location>
</feature>
<dbReference type="Gene3D" id="3.60.15.10">
    <property type="entry name" value="Ribonuclease Z/Hydroxyacylglutathione hydrolase-like"/>
    <property type="match status" value="1"/>
</dbReference>
<proteinExistence type="predicted"/>
<dbReference type="InterPro" id="IPR035681">
    <property type="entry name" value="ComA-like_MBL"/>
</dbReference>
<evidence type="ECO:0000256" key="2">
    <source>
        <dbReference type="ARBA" id="ARBA00022475"/>
    </source>
</evidence>
<dbReference type="SMART" id="SM00849">
    <property type="entry name" value="Lactamase_B"/>
    <property type="match status" value="1"/>
</dbReference>
<dbReference type="SUPFAM" id="SSF56281">
    <property type="entry name" value="Metallo-hydrolase/oxidoreductase"/>
    <property type="match status" value="1"/>
</dbReference>
<dbReference type="NCBIfam" id="TIGR00361">
    <property type="entry name" value="ComEC_Rec2"/>
    <property type="match status" value="1"/>
</dbReference>
<feature type="transmembrane region" description="Helical" evidence="6">
    <location>
        <begin position="205"/>
        <end position="222"/>
    </location>
</feature>
<keyword evidence="3 6" id="KW-0812">Transmembrane</keyword>
<keyword evidence="9" id="KW-1185">Reference proteome</keyword>
<dbReference type="InterPro" id="IPR001279">
    <property type="entry name" value="Metallo-B-lactamas"/>
</dbReference>
<dbReference type="AlphaFoldDB" id="A0A2Z6TSL4"/>
<feature type="transmembrane region" description="Helical" evidence="6">
    <location>
        <begin position="268"/>
        <end position="288"/>
    </location>
</feature>
<evidence type="ECO:0000313" key="8">
    <source>
        <dbReference type="EMBL" id="GBG04699.1"/>
    </source>
</evidence>
<keyword evidence="5 6" id="KW-0472">Membrane</keyword>
<dbReference type="GO" id="GO:0005886">
    <property type="term" value="C:plasma membrane"/>
    <property type="evidence" value="ECO:0007669"/>
    <property type="project" value="UniProtKB-SubCell"/>
</dbReference>
<evidence type="ECO:0000256" key="3">
    <source>
        <dbReference type="ARBA" id="ARBA00022692"/>
    </source>
</evidence>
<dbReference type="InterPro" id="IPR052159">
    <property type="entry name" value="Competence_DNA_uptake"/>
</dbReference>
<accession>A0A2Z6TSL4</accession>
<evidence type="ECO:0000256" key="5">
    <source>
        <dbReference type="ARBA" id="ARBA00023136"/>
    </source>
</evidence>
<dbReference type="EMBL" id="BFBY01000003">
    <property type="protein sequence ID" value="GBG04699.1"/>
    <property type="molecule type" value="Genomic_DNA"/>
</dbReference>
<keyword evidence="4 6" id="KW-1133">Transmembrane helix</keyword>
<feature type="transmembrane region" description="Helical" evidence="6">
    <location>
        <begin position="311"/>
        <end position="334"/>
    </location>
</feature>
<dbReference type="PANTHER" id="PTHR30619">
    <property type="entry name" value="DNA INTERNALIZATION/COMPETENCE PROTEIN COMEC/REC2"/>
    <property type="match status" value="1"/>
</dbReference>
<name>A0A2Z6TSL4_9LACO</name>
<dbReference type="Proteomes" id="UP000257317">
    <property type="component" value="Unassembled WGS sequence"/>
</dbReference>
<dbReference type="CDD" id="cd07731">
    <property type="entry name" value="ComA-like_MBL-fold"/>
    <property type="match status" value="1"/>
</dbReference>
<feature type="transmembrane region" description="Helical" evidence="6">
    <location>
        <begin position="381"/>
        <end position="400"/>
    </location>
</feature>
<comment type="caution">
    <text evidence="8">The sequence shown here is derived from an EMBL/GenBank/DDBJ whole genome shotgun (WGS) entry which is preliminary data.</text>
</comment>
<organism evidence="8 9">
    <name type="scientific">Lactobacillus rodentium</name>
    <dbReference type="NCBI Taxonomy" id="947835"/>
    <lineage>
        <taxon>Bacteria</taxon>
        <taxon>Bacillati</taxon>
        <taxon>Bacillota</taxon>
        <taxon>Bacilli</taxon>
        <taxon>Lactobacillales</taxon>
        <taxon>Lactobacillaceae</taxon>
        <taxon>Lactobacillus</taxon>
    </lineage>
</organism>
<evidence type="ECO:0000256" key="6">
    <source>
        <dbReference type="SAM" id="Phobius"/>
    </source>
</evidence>
<keyword evidence="2" id="KW-1003">Cell membrane</keyword>
<gene>
    <name evidence="8" type="primary">comEC</name>
    <name evidence="8" type="ORF">LrDSM24759_06130</name>
</gene>
<evidence type="ECO:0000256" key="1">
    <source>
        <dbReference type="ARBA" id="ARBA00004651"/>
    </source>
</evidence>
<dbReference type="Pfam" id="PF00753">
    <property type="entry name" value="Lactamase_B"/>
    <property type="match status" value="1"/>
</dbReference>
<dbReference type="InterPro" id="IPR004477">
    <property type="entry name" value="ComEC_N"/>
</dbReference>
<evidence type="ECO:0000313" key="9">
    <source>
        <dbReference type="Proteomes" id="UP000257317"/>
    </source>
</evidence>
<feature type="transmembrane region" description="Helical" evidence="6">
    <location>
        <begin position="409"/>
        <end position="428"/>
    </location>
</feature>
<dbReference type="InterPro" id="IPR004797">
    <property type="entry name" value="Competence_ComEC/Rec2"/>
</dbReference>
<evidence type="ECO:0000256" key="4">
    <source>
        <dbReference type="ARBA" id="ARBA00022989"/>
    </source>
</evidence>
<dbReference type="PANTHER" id="PTHR30619:SF7">
    <property type="entry name" value="BETA-LACTAMASE DOMAIN PROTEIN"/>
    <property type="match status" value="1"/>
</dbReference>
<feature type="domain" description="Metallo-beta-lactamase" evidence="7">
    <location>
        <begin position="439"/>
        <end position="641"/>
    </location>
</feature>
<dbReference type="RefSeq" id="WP_245953328.1">
    <property type="nucleotide sequence ID" value="NZ_JBHLWT010000030.1"/>
</dbReference>
<evidence type="ECO:0000259" key="7">
    <source>
        <dbReference type="SMART" id="SM00849"/>
    </source>
</evidence>
<comment type="subcellular location">
    <subcellularLocation>
        <location evidence="1">Cell membrane</location>
        <topology evidence="1">Multi-pass membrane protein</topology>
    </subcellularLocation>
</comment>
<reference evidence="9" key="1">
    <citation type="submission" date="2018-03" db="EMBL/GenBank/DDBJ databases">
        <title>New taxa in the Lactobacillus gasseri group.</title>
        <authorList>
            <person name="Tanizawa Y."/>
            <person name="Tohno M."/>
            <person name="Endo A."/>
            <person name="Arita M."/>
        </authorList>
    </citation>
    <scope>NUCLEOTIDE SEQUENCE [LARGE SCALE GENOMIC DNA]</scope>
    <source>
        <strain evidence="9">DSM 24759</strain>
    </source>
</reference>
<dbReference type="NCBIfam" id="TIGR00360">
    <property type="entry name" value="ComEC_N-term"/>
    <property type="match status" value="1"/>
</dbReference>
<protein>
    <submittedName>
        <fullName evidence="8">Competence protein ComEC</fullName>
    </submittedName>
</protein>
<dbReference type="GO" id="GO:0030420">
    <property type="term" value="P:establishment of competence for transformation"/>
    <property type="evidence" value="ECO:0007669"/>
    <property type="project" value="InterPro"/>
</dbReference>
<feature type="transmembrane region" description="Helical" evidence="6">
    <location>
        <begin position="346"/>
        <end position="369"/>
    </location>
</feature>